<evidence type="ECO:0000256" key="5">
    <source>
        <dbReference type="SAM" id="Phobius"/>
    </source>
</evidence>
<feature type="transmembrane region" description="Helical" evidence="5">
    <location>
        <begin position="208"/>
        <end position="226"/>
    </location>
</feature>
<gene>
    <name evidence="7" type="primary">sulP</name>
    <name evidence="7" type="ORF">KPS_001866</name>
</gene>
<protein>
    <submittedName>
        <fullName evidence="7">Sulfate permease</fullName>
    </submittedName>
</protein>
<evidence type="ECO:0000256" key="2">
    <source>
        <dbReference type="ARBA" id="ARBA00022692"/>
    </source>
</evidence>
<feature type="transmembrane region" description="Helical" evidence="5">
    <location>
        <begin position="133"/>
        <end position="152"/>
    </location>
</feature>
<proteinExistence type="predicted"/>
<dbReference type="CDD" id="cd07042">
    <property type="entry name" value="STAS_SulP_like_sulfate_transporter"/>
    <property type="match status" value="1"/>
</dbReference>
<dbReference type="EMBL" id="CP133659">
    <property type="protein sequence ID" value="WMW67204.1"/>
    <property type="molecule type" value="Genomic_DNA"/>
</dbReference>
<evidence type="ECO:0000313" key="8">
    <source>
        <dbReference type="Proteomes" id="UP001180616"/>
    </source>
</evidence>
<accession>A0ABY9R6Z2</accession>
<feature type="transmembrane region" description="Helical" evidence="5">
    <location>
        <begin position="338"/>
        <end position="367"/>
    </location>
</feature>
<dbReference type="NCBIfam" id="TIGR00815">
    <property type="entry name" value="sulP"/>
    <property type="match status" value="1"/>
</dbReference>
<feature type="transmembrane region" description="Helical" evidence="5">
    <location>
        <begin position="183"/>
        <end position="201"/>
    </location>
</feature>
<evidence type="ECO:0000256" key="3">
    <source>
        <dbReference type="ARBA" id="ARBA00022989"/>
    </source>
</evidence>
<dbReference type="Proteomes" id="UP001180616">
    <property type="component" value="Chromosome"/>
</dbReference>
<dbReference type="InterPro" id="IPR001902">
    <property type="entry name" value="SLC26A/SulP_fam"/>
</dbReference>
<dbReference type="Pfam" id="PF00916">
    <property type="entry name" value="Sulfate_transp"/>
    <property type="match status" value="1"/>
</dbReference>
<comment type="subcellular location">
    <subcellularLocation>
        <location evidence="1">Membrane</location>
        <topology evidence="1">Multi-pass membrane protein</topology>
    </subcellularLocation>
</comment>
<feature type="transmembrane region" description="Helical" evidence="5">
    <location>
        <begin position="62"/>
        <end position="79"/>
    </location>
</feature>
<feature type="transmembrane region" description="Helical" evidence="5">
    <location>
        <begin position="388"/>
        <end position="419"/>
    </location>
</feature>
<evidence type="ECO:0000313" key="7">
    <source>
        <dbReference type="EMBL" id="WMW67204.1"/>
    </source>
</evidence>
<evidence type="ECO:0000256" key="1">
    <source>
        <dbReference type="ARBA" id="ARBA00004141"/>
    </source>
</evidence>
<evidence type="ECO:0000259" key="6">
    <source>
        <dbReference type="PROSITE" id="PS50801"/>
    </source>
</evidence>
<keyword evidence="2 5" id="KW-0812">Transmembrane</keyword>
<keyword evidence="3 5" id="KW-1133">Transmembrane helix</keyword>
<dbReference type="SUPFAM" id="SSF52091">
    <property type="entry name" value="SpoIIaa-like"/>
    <property type="match status" value="1"/>
</dbReference>
<feature type="transmembrane region" description="Helical" evidence="5">
    <location>
        <begin position="35"/>
        <end position="56"/>
    </location>
</feature>
<dbReference type="Pfam" id="PF01740">
    <property type="entry name" value="STAS"/>
    <property type="match status" value="1"/>
</dbReference>
<dbReference type="InterPro" id="IPR011547">
    <property type="entry name" value="SLC26A/SulP_dom"/>
</dbReference>
<keyword evidence="8" id="KW-1185">Reference proteome</keyword>
<sequence>MAGTDNMGDEATSFLPRTITELRAGYSTQKFIRDLLAGLTVGVVALPLAMAFAIASGTTPERGLFTAIVAGFLISLLGGSRYQIGGPTGAFVVIIYNVIYRHGYDGLVITTLLAGAMLLIFGLCRIGVLIKYIPYPVTTGFTAGIAVLIFSSQMKDFFGLQMDAVPPEFFDKWMAYAEHLGTINTPTLCVAGLALACILATRRFIPRVPAPVVGVAVASLAVWALGLQVETIGSRFGGIPRELPSFVWPTFTFARVRELLPDAMTIALLAGIESLLSCVVADGMTGDKHNSNVELTAQGAANIASVLFGGIPATGAIARTVTNIRSGGQTPVAGMVHAAVLVAFVLFLAPLASFIPLASLAAVLIMVSWDMSELHKFLRLLRAPKSDITVMCLTFVLTVVIDLTVAVYVGVMLASLLFMRRMSEVTAICSCAIDDKPVIQGRETAELAVPDGVQVYEIDGPFFFGVADRFQSVSQALQKQPEVFILRMRKATTVDSTGANALEAFYRTCRRRGTVLLLSGVRPAARNMMQRFGTLDMIGRENVFENVDRAIEHAVRLLANKHGVAPTVKK</sequence>
<keyword evidence="4 5" id="KW-0472">Membrane</keyword>
<dbReference type="RefSeq" id="WP_309543022.1">
    <property type="nucleotide sequence ID" value="NZ_CP133659.1"/>
</dbReference>
<dbReference type="PANTHER" id="PTHR11814">
    <property type="entry name" value="SULFATE TRANSPORTER"/>
    <property type="match status" value="1"/>
</dbReference>
<feature type="transmembrane region" description="Helical" evidence="5">
    <location>
        <begin position="263"/>
        <end position="283"/>
    </location>
</feature>
<evidence type="ECO:0000256" key="4">
    <source>
        <dbReference type="ARBA" id="ARBA00023136"/>
    </source>
</evidence>
<dbReference type="Gene3D" id="3.30.750.24">
    <property type="entry name" value="STAS domain"/>
    <property type="match status" value="1"/>
</dbReference>
<feature type="transmembrane region" description="Helical" evidence="5">
    <location>
        <begin position="106"/>
        <end position="126"/>
    </location>
</feature>
<feature type="transmembrane region" description="Helical" evidence="5">
    <location>
        <begin position="295"/>
        <end position="318"/>
    </location>
</feature>
<dbReference type="PROSITE" id="PS50801">
    <property type="entry name" value="STAS"/>
    <property type="match status" value="1"/>
</dbReference>
<feature type="domain" description="STAS" evidence="6">
    <location>
        <begin position="443"/>
        <end position="554"/>
    </location>
</feature>
<dbReference type="InterPro" id="IPR036513">
    <property type="entry name" value="STAS_dom_sf"/>
</dbReference>
<dbReference type="InterPro" id="IPR002645">
    <property type="entry name" value="STAS_dom"/>
</dbReference>
<organism evidence="7 8">
    <name type="scientific">Nitratidesulfovibrio liaohensis</name>
    <dbReference type="NCBI Taxonomy" id="2604158"/>
    <lineage>
        <taxon>Bacteria</taxon>
        <taxon>Pseudomonadati</taxon>
        <taxon>Thermodesulfobacteriota</taxon>
        <taxon>Desulfovibrionia</taxon>
        <taxon>Desulfovibrionales</taxon>
        <taxon>Desulfovibrionaceae</taxon>
        <taxon>Nitratidesulfovibrio</taxon>
    </lineage>
</organism>
<name>A0ABY9R6Z2_9BACT</name>
<reference evidence="7" key="1">
    <citation type="submission" date="2023-09" db="EMBL/GenBank/DDBJ databases">
        <authorList>
            <consortium name="CW5 consortium"/>
            <person name="Lu C.-W."/>
        </authorList>
    </citation>
    <scope>NUCLEOTIDE SEQUENCE</scope>
    <source>
        <strain evidence="7">KPS</strain>
    </source>
</reference>